<feature type="compositionally biased region" description="Pro residues" evidence="2">
    <location>
        <begin position="232"/>
        <end position="241"/>
    </location>
</feature>
<feature type="region of interest" description="Disordered" evidence="2">
    <location>
        <begin position="224"/>
        <end position="294"/>
    </location>
</feature>
<evidence type="ECO:0000313" key="4">
    <source>
        <dbReference type="EMBL" id="KAF8485746.1"/>
    </source>
</evidence>
<evidence type="ECO:0000256" key="1">
    <source>
        <dbReference type="PROSITE-ProRule" id="PRU00042"/>
    </source>
</evidence>
<dbReference type="AlphaFoldDB" id="A0A9P5TCW1"/>
<dbReference type="Proteomes" id="UP000759537">
    <property type="component" value="Unassembled WGS sequence"/>
</dbReference>
<feature type="compositionally biased region" description="Low complexity" evidence="2">
    <location>
        <begin position="256"/>
        <end position="268"/>
    </location>
</feature>
<organism evidence="4 5">
    <name type="scientific">Russula ochroleuca</name>
    <dbReference type="NCBI Taxonomy" id="152965"/>
    <lineage>
        <taxon>Eukaryota</taxon>
        <taxon>Fungi</taxon>
        <taxon>Dikarya</taxon>
        <taxon>Basidiomycota</taxon>
        <taxon>Agaricomycotina</taxon>
        <taxon>Agaricomycetes</taxon>
        <taxon>Russulales</taxon>
        <taxon>Russulaceae</taxon>
        <taxon>Russula</taxon>
    </lineage>
</organism>
<keyword evidence="1" id="KW-0862">Zinc</keyword>
<reference evidence="4" key="2">
    <citation type="journal article" date="2020" name="Nat. Commun.">
        <title>Large-scale genome sequencing of mycorrhizal fungi provides insights into the early evolution of symbiotic traits.</title>
        <authorList>
            <person name="Miyauchi S."/>
            <person name="Kiss E."/>
            <person name="Kuo A."/>
            <person name="Drula E."/>
            <person name="Kohler A."/>
            <person name="Sanchez-Garcia M."/>
            <person name="Morin E."/>
            <person name="Andreopoulos B."/>
            <person name="Barry K.W."/>
            <person name="Bonito G."/>
            <person name="Buee M."/>
            <person name="Carver A."/>
            <person name="Chen C."/>
            <person name="Cichocki N."/>
            <person name="Clum A."/>
            <person name="Culley D."/>
            <person name="Crous P.W."/>
            <person name="Fauchery L."/>
            <person name="Girlanda M."/>
            <person name="Hayes R.D."/>
            <person name="Keri Z."/>
            <person name="LaButti K."/>
            <person name="Lipzen A."/>
            <person name="Lombard V."/>
            <person name="Magnuson J."/>
            <person name="Maillard F."/>
            <person name="Murat C."/>
            <person name="Nolan M."/>
            <person name="Ohm R.A."/>
            <person name="Pangilinan J."/>
            <person name="Pereira M.F."/>
            <person name="Perotto S."/>
            <person name="Peter M."/>
            <person name="Pfister S."/>
            <person name="Riley R."/>
            <person name="Sitrit Y."/>
            <person name="Stielow J.B."/>
            <person name="Szollosi G."/>
            <person name="Zifcakova L."/>
            <person name="Stursova M."/>
            <person name="Spatafora J.W."/>
            <person name="Tedersoo L."/>
            <person name="Vaario L.M."/>
            <person name="Yamada A."/>
            <person name="Yan M."/>
            <person name="Wang P."/>
            <person name="Xu J."/>
            <person name="Bruns T."/>
            <person name="Baldrian P."/>
            <person name="Vilgalys R."/>
            <person name="Dunand C."/>
            <person name="Henrissat B."/>
            <person name="Grigoriev I.V."/>
            <person name="Hibbett D."/>
            <person name="Nagy L.G."/>
            <person name="Martin F.M."/>
        </authorList>
    </citation>
    <scope>NUCLEOTIDE SEQUENCE</scope>
    <source>
        <strain evidence="4">Prilba</strain>
    </source>
</reference>
<dbReference type="GO" id="GO:0008270">
    <property type="term" value="F:zinc ion binding"/>
    <property type="evidence" value="ECO:0007669"/>
    <property type="project" value="UniProtKB-KW"/>
</dbReference>
<dbReference type="SUPFAM" id="SSF57667">
    <property type="entry name" value="beta-beta-alpha zinc fingers"/>
    <property type="match status" value="1"/>
</dbReference>
<reference evidence="4" key="1">
    <citation type="submission" date="2019-10" db="EMBL/GenBank/DDBJ databases">
        <authorList>
            <consortium name="DOE Joint Genome Institute"/>
            <person name="Kuo A."/>
            <person name="Miyauchi S."/>
            <person name="Kiss E."/>
            <person name="Drula E."/>
            <person name="Kohler A."/>
            <person name="Sanchez-Garcia M."/>
            <person name="Andreopoulos B."/>
            <person name="Barry K.W."/>
            <person name="Bonito G."/>
            <person name="Buee M."/>
            <person name="Carver A."/>
            <person name="Chen C."/>
            <person name="Cichocki N."/>
            <person name="Clum A."/>
            <person name="Culley D."/>
            <person name="Crous P.W."/>
            <person name="Fauchery L."/>
            <person name="Girlanda M."/>
            <person name="Hayes R."/>
            <person name="Keri Z."/>
            <person name="LaButti K."/>
            <person name="Lipzen A."/>
            <person name="Lombard V."/>
            <person name="Magnuson J."/>
            <person name="Maillard F."/>
            <person name="Morin E."/>
            <person name="Murat C."/>
            <person name="Nolan M."/>
            <person name="Ohm R."/>
            <person name="Pangilinan J."/>
            <person name="Pereira M."/>
            <person name="Perotto S."/>
            <person name="Peter M."/>
            <person name="Riley R."/>
            <person name="Sitrit Y."/>
            <person name="Stielow B."/>
            <person name="Szollosi G."/>
            <person name="Zifcakova L."/>
            <person name="Stursova M."/>
            <person name="Spatafora J.W."/>
            <person name="Tedersoo L."/>
            <person name="Vaario L.-M."/>
            <person name="Yamada A."/>
            <person name="Yan M."/>
            <person name="Wang P."/>
            <person name="Xu J."/>
            <person name="Bruns T."/>
            <person name="Baldrian P."/>
            <person name="Vilgalys R."/>
            <person name="Henrissat B."/>
            <person name="Grigoriev I.V."/>
            <person name="Hibbett D."/>
            <person name="Nagy L.G."/>
            <person name="Martin F.M."/>
        </authorList>
    </citation>
    <scope>NUCLEOTIDE SEQUENCE</scope>
    <source>
        <strain evidence="4">Prilba</strain>
    </source>
</reference>
<dbReference type="PROSITE" id="PS00028">
    <property type="entry name" value="ZINC_FINGER_C2H2_1"/>
    <property type="match status" value="1"/>
</dbReference>
<evidence type="ECO:0000256" key="2">
    <source>
        <dbReference type="SAM" id="MobiDB-lite"/>
    </source>
</evidence>
<comment type="caution">
    <text evidence="4">The sequence shown here is derived from an EMBL/GenBank/DDBJ whole genome shotgun (WGS) entry which is preliminary data.</text>
</comment>
<gene>
    <name evidence="4" type="ORF">DFH94DRAFT_153488</name>
</gene>
<sequence length="379" mass="40359">MNSTMVHQYNRSAVEDGVAVTSTGYLPSPSGLASVGRPGPRVAYDHRVAIDTLGAAQQHSLGPNIFALGLLPGYPSIIPNSRIPFTADPLPPATINFTSYPNFVGNVHVPPASAEANHGSTNYDLMGPYSPPVAGSVSVLPDQRPTINGAKSLTPTTWPRSSNIRGHPARSDGGFFVNKDADHMPSARIEGATPTHSFPDTFSSASSLGVYCTSSTFPPYPNSRFSTSAPVPQGPAYPAPAPRRGSSPPVSPPVSPSRRSFLSSAAPSEKFVSRPVPPKECTEQENSGRTLRSVRTRSEDVYAEYELSADQSGGRWVCQCGSTFVRDSDWERHAMHSLSHSEGGGYDCSICDISFTRSDAMSRHRRKKHGDMGAKGTGG</sequence>
<evidence type="ECO:0000313" key="5">
    <source>
        <dbReference type="Proteomes" id="UP000759537"/>
    </source>
</evidence>
<dbReference type="InterPro" id="IPR013087">
    <property type="entry name" value="Znf_C2H2_type"/>
</dbReference>
<dbReference type="InterPro" id="IPR036236">
    <property type="entry name" value="Znf_C2H2_sf"/>
</dbReference>
<feature type="domain" description="C2H2-type" evidence="3">
    <location>
        <begin position="346"/>
        <end position="369"/>
    </location>
</feature>
<evidence type="ECO:0000259" key="3">
    <source>
        <dbReference type="PROSITE" id="PS50157"/>
    </source>
</evidence>
<dbReference type="EMBL" id="WHVB01000002">
    <property type="protein sequence ID" value="KAF8485746.1"/>
    <property type="molecule type" value="Genomic_DNA"/>
</dbReference>
<keyword evidence="5" id="KW-1185">Reference proteome</keyword>
<protein>
    <recommendedName>
        <fullName evidence="3">C2H2-type domain-containing protein</fullName>
    </recommendedName>
</protein>
<keyword evidence="1" id="KW-0863">Zinc-finger</keyword>
<keyword evidence="1" id="KW-0479">Metal-binding</keyword>
<dbReference type="OrthoDB" id="3243492at2759"/>
<feature type="compositionally biased region" description="Polar residues" evidence="2">
    <location>
        <begin position="147"/>
        <end position="164"/>
    </location>
</feature>
<accession>A0A9P5TCW1</accession>
<dbReference type="SMART" id="SM00355">
    <property type="entry name" value="ZnF_C2H2"/>
    <property type="match status" value="1"/>
</dbReference>
<dbReference type="Gene3D" id="3.30.160.60">
    <property type="entry name" value="Classic Zinc Finger"/>
    <property type="match status" value="1"/>
</dbReference>
<proteinExistence type="predicted"/>
<feature type="region of interest" description="Disordered" evidence="2">
    <location>
        <begin position="147"/>
        <end position="175"/>
    </location>
</feature>
<dbReference type="Pfam" id="PF00096">
    <property type="entry name" value="zf-C2H2"/>
    <property type="match status" value="1"/>
</dbReference>
<name>A0A9P5TCW1_9AGAM</name>
<dbReference type="PROSITE" id="PS50157">
    <property type="entry name" value="ZINC_FINGER_C2H2_2"/>
    <property type="match status" value="1"/>
</dbReference>